<accession>A0ABQ9CTZ5</accession>
<keyword evidence="4" id="KW-1185">Reference proteome</keyword>
<reference evidence="3" key="1">
    <citation type="submission" date="2019-10" db="EMBL/GenBank/DDBJ databases">
        <authorList>
            <person name="Soares A.E.R."/>
            <person name="Aleixo A."/>
            <person name="Schneider P."/>
            <person name="Miyaki C.Y."/>
            <person name="Schneider M.P."/>
            <person name="Mello C."/>
            <person name="Vasconcelos A.T.R."/>
        </authorList>
    </citation>
    <scope>NUCLEOTIDE SEQUENCE</scope>
    <source>
        <tissue evidence="3">Muscle</tissue>
    </source>
</reference>
<feature type="domain" description="Reverse transcriptase" evidence="2">
    <location>
        <begin position="2"/>
        <end position="200"/>
    </location>
</feature>
<name>A0ABQ9CTZ5_9PASS</name>
<organism evidence="3 4">
    <name type="scientific">Willisornis vidua</name>
    <name type="common">Xingu scale-backed antbird</name>
    <dbReference type="NCBI Taxonomy" id="1566151"/>
    <lineage>
        <taxon>Eukaryota</taxon>
        <taxon>Metazoa</taxon>
        <taxon>Chordata</taxon>
        <taxon>Craniata</taxon>
        <taxon>Vertebrata</taxon>
        <taxon>Euteleostomi</taxon>
        <taxon>Archelosauria</taxon>
        <taxon>Archosauria</taxon>
        <taxon>Dinosauria</taxon>
        <taxon>Saurischia</taxon>
        <taxon>Theropoda</taxon>
        <taxon>Coelurosauria</taxon>
        <taxon>Aves</taxon>
        <taxon>Neognathae</taxon>
        <taxon>Neoaves</taxon>
        <taxon>Telluraves</taxon>
        <taxon>Australaves</taxon>
        <taxon>Passeriformes</taxon>
        <taxon>Thamnophilidae</taxon>
        <taxon>Willisornis</taxon>
    </lineage>
</organism>
<comment type="caution">
    <text evidence="3">The sequence shown here is derived from an EMBL/GenBank/DDBJ whole genome shotgun (WGS) entry which is preliminary data.</text>
</comment>
<proteinExistence type="predicted"/>
<sequence length="279" mass="31169">MKEDPRNHRPVSLTSVTGKVMDKIILGNTEKHLKDNTVNECSQQSFMRGKSCSSNLISFYDKLTHLADQGQTVDVDFLDFSEALNTVSHRMPLVKRSSTQLNKHIMQWVSNWLMARAQKGSILGLVLFNICINDIDKGTKCTLSKSADDTNLSGVANTPEGQDATWRDLDRLKKWAHGNLMRLNKTKYKVLHPGWGNPQYQYRLGDEQIKSSPAKKDLGVQVDVTLEHIAQGSCEYTMTGCIQGQVGFSSKQHSLVEGDPVHSRGVDDLQGPLQTQTIQ</sequence>
<dbReference type="Pfam" id="PF00078">
    <property type="entry name" value="RVT_1"/>
    <property type="match status" value="1"/>
</dbReference>
<gene>
    <name evidence="3" type="ORF">WISP_133538</name>
</gene>
<dbReference type="InterPro" id="IPR000477">
    <property type="entry name" value="RT_dom"/>
</dbReference>
<dbReference type="PANTHER" id="PTHR33332">
    <property type="entry name" value="REVERSE TRANSCRIPTASE DOMAIN-CONTAINING PROTEIN"/>
    <property type="match status" value="1"/>
</dbReference>
<evidence type="ECO:0000313" key="3">
    <source>
        <dbReference type="EMBL" id="KAJ7406481.1"/>
    </source>
</evidence>
<dbReference type="Proteomes" id="UP001145742">
    <property type="component" value="Unassembled WGS sequence"/>
</dbReference>
<dbReference type="EMBL" id="WHWB01034646">
    <property type="protein sequence ID" value="KAJ7406481.1"/>
    <property type="molecule type" value="Genomic_DNA"/>
</dbReference>
<evidence type="ECO:0000259" key="2">
    <source>
        <dbReference type="Pfam" id="PF00078"/>
    </source>
</evidence>
<evidence type="ECO:0000313" key="4">
    <source>
        <dbReference type="Proteomes" id="UP001145742"/>
    </source>
</evidence>
<evidence type="ECO:0000256" key="1">
    <source>
        <dbReference type="SAM" id="MobiDB-lite"/>
    </source>
</evidence>
<protein>
    <submittedName>
        <fullName evidence="3">Rna-directed dna polymerase from mobile element jockey-like</fullName>
    </submittedName>
</protein>
<feature type="compositionally biased region" description="Basic and acidic residues" evidence="1">
    <location>
        <begin position="256"/>
        <end position="267"/>
    </location>
</feature>
<feature type="region of interest" description="Disordered" evidence="1">
    <location>
        <begin position="256"/>
        <end position="279"/>
    </location>
</feature>